<dbReference type="Proteomes" id="UP000184073">
    <property type="component" value="Unassembled WGS sequence"/>
</dbReference>
<dbReference type="PANTHER" id="PTHR35605">
    <property type="entry name" value="ECP2 EFFECTOR PROTEIN DOMAIN-CONTAINING PROTEIN-RELATED"/>
    <property type="match status" value="1"/>
</dbReference>
<dbReference type="STRING" id="1036611.A0A1L9Q381"/>
<reference evidence="2" key="1">
    <citation type="journal article" date="2017" name="Genome Biol.">
        <title>Comparative genomics reveals high biological diversity and specific adaptations in the industrially and medically important fungal genus Aspergillus.</title>
        <authorList>
            <person name="de Vries R.P."/>
            <person name="Riley R."/>
            <person name="Wiebenga A."/>
            <person name="Aguilar-Osorio G."/>
            <person name="Amillis S."/>
            <person name="Uchima C.A."/>
            <person name="Anderluh G."/>
            <person name="Asadollahi M."/>
            <person name="Askin M."/>
            <person name="Barry K."/>
            <person name="Battaglia E."/>
            <person name="Bayram O."/>
            <person name="Benocci T."/>
            <person name="Braus-Stromeyer S.A."/>
            <person name="Caldana C."/>
            <person name="Canovas D."/>
            <person name="Cerqueira G.C."/>
            <person name="Chen F."/>
            <person name="Chen W."/>
            <person name="Choi C."/>
            <person name="Clum A."/>
            <person name="Dos Santos R.A."/>
            <person name="Damasio A.R."/>
            <person name="Diallinas G."/>
            <person name="Emri T."/>
            <person name="Fekete E."/>
            <person name="Flipphi M."/>
            <person name="Freyberg S."/>
            <person name="Gallo A."/>
            <person name="Gournas C."/>
            <person name="Habgood R."/>
            <person name="Hainaut M."/>
            <person name="Harispe M.L."/>
            <person name="Henrissat B."/>
            <person name="Hilden K.S."/>
            <person name="Hope R."/>
            <person name="Hossain A."/>
            <person name="Karabika E."/>
            <person name="Karaffa L."/>
            <person name="Karanyi Z."/>
            <person name="Krasevec N."/>
            <person name="Kuo A."/>
            <person name="Kusch H."/>
            <person name="LaButti K."/>
            <person name="Lagendijk E.L."/>
            <person name="Lapidus A."/>
            <person name="Levasseur A."/>
            <person name="Lindquist E."/>
            <person name="Lipzen A."/>
            <person name="Logrieco A.F."/>
            <person name="MacCabe A."/>
            <person name="Maekelae M.R."/>
            <person name="Malavazi I."/>
            <person name="Melin P."/>
            <person name="Meyer V."/>
            <person name="Mielnichuk N."/>
            <person name="Miskei M."/>
            <person name="Molnar A.P."/>
            <person name="Mule G."/>
            <person name="Ngan C.Y."/>
            <person name="Orejas M."/>
            <person name="Orosz E."/>
            <person name="Ouedraogo J.P."/>
            <person name="Overkamp K.M."/>
            <person name="Park H.-S."/>
            <person name="Perrone G."/>
            <person name="Piumi F."/>
            <person name="Punt P.J."/>
            <person name="Ram A.F."/>
            <person name="Ramon A."/>
            <person name="Rauscher S."/>
            <person name="Record E."/>
            <person name="Riano-Pachon D.M."/>
            <person name="Robert V."/>
            <person name="Roehrig J."/>
            <person name="Ruller R."/>
            <person name="Salamov A."/>
            <person name="Salih N.S."/>
            <person name="Samson R.A."/>
            <person name="Sandor E."/>
            <person name="Sanguinetti M."/>
            <person name="Schuetze T."/>
            <person name="Sepcic K."/>
            <person name="Shelest E."/>
            <person name="Sherlock G."/>
            <person name="Sophianopoulou V."/>
            <person name="Squina F.M."/>
            <person name="Sun H."/>
            <person name="Susca A."/>
            <person name="Todd R.B."/>
            <person name="Tsang A."/>
            <person name="Unkles S.E."/>
            <person name="van de Wiele N."/>
            <person name="van Rossen-Uffink D."/>
            <person name="Oliveira J.V."/>
            <person name="Vesth T.C."/>
            <person name="Visser J."/>
            <person name="Yu J.-H."/>
            <person name="Zhou M."/>
            <person name="Andersen M.R."/>
            <person name="Archer D.B."/>
            <person name="Baker S.E."/>
            <person name="Benoit I."/>
            <person name="Brakhage A.A."/>
            <person name="Braus G.H."/>
            <person name="Fischer R."/>
            <person name="Frisvad J.C."/>
            <person name="Goldman G.H."/>
            <person name="Houbraken J."/>
            <person name="Oakley B."/>
            <person name="Pocsi I."/>
            <person name="Scazzocchio C."/>
            <person name="Seiboth B."/>
            <person name="vanKuyk P.A."/>
            <person name="Wortman J."/>
            <person name="Dyer P.S."/>
            <person name="Grigoriev I.V."/>
        </authorList>
    </citation>
    <scope>NUCLEOTIDE SEQUENCE [LARGE SCALE GENOMIC DNA]</scope>
    <source>
        <strain evidence="2">CBS 583.65</strain>
    </source>
</reference>
<gene>
    <name evidence="1" type="ORF">ASPVEDRAFT_143667</name>
</gene>
<dbReference type="VEuPathDB" id="FungiDB:ASPVEDRAFT_143667"/>
<dbReference type="AlphaFoldDB" id="A0A1L9Q381"/>
<protein>
    <submittedName>
        <fullName evidence="1">Uncharacterized protein</fullName>
    </submittedName>
</protein>
<keyword evidence="2" id="KW-1185">Reference proteome</keyword>
<dbReference type="EMBL" id="KV878139">
    <property type="protein sequence ID" value="OJJ08162.1"/>
    <property type="molecule type" value="Genomic_DNA"/>
</dbReference>
<accession>A0A1L9Q381</accession>
<dbReference type="OrthoDB" id="3552888at2759"/>
<evidence type="ECO:0000313" key="2">
    <source>
        <dbReference type="Proteomes" id="UP000184073"/>
    </source>
</evidence>
<proteinExistence type="predicted"/>
<organism evidence="1 2">
    <name type="scientific">Aspergillus versicolor CBS 583.65</name>
    <dbReference type="NCBI Taxonomy" id="1036611"/>
    <lineage>
        <taxon>Eukaryota</taxon>
        <taxon>Fungi</taxon>
        <taxon>Dikarya</taxon>
        <taxon>Ascomycota</taxon>
        <taxon>Pezizomycotina</taxon>
        <taxon>Eurotiomycetes</taxon>
        <taxon>Eurotiomycetidae</taxon>
        <taxon>Eurotiales</taxon>
        <taxon>Aspergillaceae</taxon>
        <taxon>Aspergillus</taxon>
        <taxon>Aspergillus subgen. Nidulantes</taxon>
    </lineage>
</organism>
<dbReference type="PANTHER" id="PTHR35605:SF1">
    <property type="entry name" value="ECP2 EFFECTOR PROTEIN DOMAIN-CONTAINING PROTEIN-RELATED"/>
    <property type="match status" value="1"/>
</dbReference>
<evidence type="ECO:0000313" key="1">
    <source>
        <dbReference type="EMBL" id="OJJ08162.1"/>
    </source>
</evidence>
<dbReference type="GeneID" id="63723440"/>
<dbReference type="RefSeq" id="XP_040673924.1">
    <property type="nucleotide sequence ID" value="XM_040807929.1"/>
</dbReference>
<sequence>MLTNSVFLLQFPAEDDSFKADRIVDVSWEVAPFPGAPPITLNGTVEQVYAKLVQMNPNYDDDFKDIDPDLERAVGFDKRADTLMCEGEKTADTKHIKEGIKYLRKVKGSPHLGPWDCGRVSCSYYSGIVWCNDSPNSKTLPSFTNIAEGAQVIIDGCDKKGQVVGYLDHSDHWRVVLVDADC</sequence>
<name>A0A1L9Q381_ASPVE</name>